<keyword evidence="2" id="KW-1185">Reference proteome</keyword>
<proteinExistence type="predicted"/>
<reference evidence="1" key="1">
    <citation type="submission" date="2022-02" db="EMBL/GenBank/DDBJ databases">
        <title>Plant Genome Project.</title>
        <authorList>
            <person name="Zhang R.-G."/>
        </authorList>
    </citation>
    <scope>NUCLEOTIDE SEQUENCE</scope>
    <source>
        <strain evidence="1">AT1</strain>
    </source>
</reference>
<evidence type="ECO:0000313" key="2">
    <source>
        <dbReference type="Proteomes" id="UP001062846"/>
    </source>
</evidence>
<protein>
    <submittedName>
        <fullName evidence="1">Uncharacterized protein</fullName>
    </submittedName>
</protein>
<comment type="caution">
    <text evidence="1">The sequence shown here is derived from an EMBL/GenBank/DDBJ whole genome shotgun (WGS) entry which is preliminary data.</text>
</comment>
<accession>A0ACC0LNS0</accession>
<name>A0ACC0LNS0_RHOML</name>
<sequence length="63" mass="7277">MFPIMYAFWGFFGGLPLMENFEVGLRKEEVDGKKDVDEVTKEEYLPSEGNLEKDETPEAEDTK</sequence>
<gene>
    <name evidence="1" type="ORF">RHMOL_Rhmol11G0044800</name>
</gene>
<organism evidence="1 2">
    <name type="scientific">Rhododendron molle</name>
    <name type="common">Chinese azalea</name>
    <name type="synonym">Azalea mollis</name>
    <dbReference type="NCBI Taxonomy" id="49168"/>
    <lineage>
        <taxon>Eukaryota</taxon>
        <taxon>Viridiplantae</taxon>
        <taxon>Streptophyta</taxon>
        <taxon>Embryophyta</taxon>
        <taxon>Tracheophyta</taxon>
        <taxon>Spermatophyta</taxon>
        <taxon>Magnoliopsida</taxon>
        <taxon>eudicotyledons</taxon>
        <taxon>Gunneridae</taxon>
        <taxon>Pentapetalae</taxon>
        <taxon>asterids</taxon>
        <taxon>Ericales</taxon>
        <taxon>Ericaceae</taxon>
        <taxon>Ericoideae</taxon>
        <taxon>Rhodoreae</taxon>
        <taxon>Rhododendron</taxon>
    </lineage>
</organism>
<dbReference type="EMBL" id="CM046398">
    <property type="protein sequence ID" value="KAI8530285.1"/>
    <property type="molecule type" value="Genomic_DNA"/>
</dbReference>
<dbReference type="Proteomes" id="UP001062846">
    <property type="component" value="Chromosome 11"/>
</dbReference>
<evidence type="ECO:0000313" key="1">
    <source>
        <dbReference type="EMBL" id="KAI8530285.1"/>
    </source>
</evidence>